<feature type="region of interest" description="Disordered" evidence="1">
    <location>
        <begin position="355"/>
        <end position="486"/>
    </location>
</feature>
<feature type="compositionally biased region" description="Polar residues" evidence="1">
    <location>
        <begin position="39"/>
        <end position="56"/>
    </location>
</feature>
<feature type="region of interest" description="Disordered" evidence="1">
    <location>
        <begin position="232"/>
        <end position="293"/>
    </location>
</feature>
<dbReference type="EMBL" id="LR729047">
    <property type="protein sequence ID" value="VWP01030.1"/>
    <property type="molecule type" value="Genomic_DNA"/>
</dbReference>
<evidence type="ECO:0000256" key="1">
    <source>
        <dbReference type="SAM" id="MobiDB-lite"/>
    </source>
</evidence>
<feature type="region of interest" description="Disordered" evidence="1">
    <location>
        <begin position="306"/>
        <end position="339"/>
    </location>
</feature>
<feature type="compositionally biased region" description="Polar residues" evidence="1">
    <location>
        <begin position="410"/>
        <end position="433"/>
    </location>
</feature>
<evidence type="ECO:0000313" key="2">
    <source>
        <dbReference type="EMBL" id="VWP01030.1"/>
    </source>
</evidence>
<organism evidence="2">
    <name type="scientific">Ganoderma boninense</name>
    <dbReference type="NCBI Taxonomy" id="34458"/>
    <lineage>
        <taxon>Eukaryota</taxon>
        <taxon>Fungi</taxon>
        <taxon>Dikarya</taxon>
        <taxon>Basidiomycota</taxon>
        <taxon>Agaricomycotina</taxon>
        <taxon>Agaricomycetes</taxon>
        <taxon>Polyporales</taxon>
        <taxon>Polyporaceae</taxon>
        <taxon>Ganoderma</taxon>
    </lineage>
</organism>
<dbReference type="AlphaFoldDB" id="A0A5K1K5U3"/>
<sequence>MRNRSKGKRRQNARARSESRENEYSPAKLTIVLPPSVVNAGQTAAATDPHPQTITPQVEGPRTTEDNDGGVSTVPLPALAGQTQGDPVSPILGLLQRRSSPVTPGRTFAQVLRSPPPPPPASLSAPQPSPKEPVDVRDRSATEPPAIGQGPSELQNGGGVSTPATLGGTDPEGLAVAVRPSPPRLERQCLEYIPPLWAPEPDSRPPTPATPPGAETIDIERDWILPLRELEAQDQTQGAVKRPWTGSPNLEEQRRRSLGQRRVPQLSWLGPYPGQVLQSEGTQASGSGQASSAATITSTLAVVRTPDPSLNSPAPPCTLQSPILLREPPLPTPFIDPHPIEPALANTVIDQDDMDVDPPVFDPPPPILRGPSGDEVSYRMPADENKENQQQVATADRDTACGSGERERQAASTALQASHTGARNGNAPVTSQRQGRERTPLPYRMTASGMFDSQFRRNPPARPLATVPEDNTPTHGRANRLPPQAPPYPEAVNHQPQHQMPPLLHPEPRQPLQALPVAPPPLGGPLVPHAPPVPPPPQAMLPADDPIPLVIQDATADGPRAPMPPGGFPVVHRQDAFDLADGMPAAWVRRVSNAPPNTLMLAQVWNYRYTTDFALNRRTAHDLEVTLRRALNIPETQAIYVIPPEHDPDDPRGAQARPTVFTIHGLLPHQIVEGVARRVYSYPNMSFFTYSSQLVFGTWLFSLERFAHGDRREIYSTVCRVFEEESVRNQIAEMVRDNPRFAGMTTENAVRYVLNTLDVRVFTMNNGNIVANVYMTSPTNDLVRWRAMVAGLRTRHYESPTNTTAVARHVTWLDLQDLERRREMDE</sequence>
<protein>
    <submittedName>
        <fullName evidence="2">Cell surface hydrophobicity-associated protein</fullName>
    </submittedName>
</protein>
<feature type="compositionally biased region" description="Basic residues" evidence="1">
    <location>
        <begin position="1"/>
        <end position="13"/>
    </location>
</feature>
<proteinExistence type="predicted"/>
<name>A0A5K1K5U3_9APHY</name>
<feature type="compositionally biased region" description="Basic and acidic residues" evidence="1">
    <location>
        <begin position="132"/>
        <end position="141"/>
    </location>
</feature>
<feature type="compositionally biased region" description="Basic and acidic residues" evidence="1">
    <location>
        <begin position="395"/>
        <end position="409"/>
    </location>
</feature>
<accession>A0A5K1K5U3</accession>
<feature type="compositionally biased region" description="Low complexity" evidence="1">
    <location>
        <begin position="278"/>
        <end position="293"/>
    </location>
</feature>
<gene>
    <name evidence="2" type="primary">Q7Z8E8</name>
</gene>
<reference evidence="2" key="1">
    <citation type="submission" date="2019-10" db="EMBL/GenBank/DDBJ databases">
        <authorList>
            <person name="Nor Muhammad N."/>
        </authorList>
    </citation>
    <scope>NUCLEOTIDE SEQUENCE</scope>
</reference>
<feature type="compositionally biased region" description="Pro residues" evidence="1">
    <location>
        <begin position="114"/>
        <end position="131"/>
    </location>
</feature>
<feature type="region of interest" description="Disordered" evidence="1">
    <location>
        <begin position="1"/>
        <end position="218"/>
    </location>
</feature>